<sequence length="661" mass="72578">MSNRCVAEITVLYRGSRASALQYAFRNPDAVQASLDLYYQECQNDLEALGFPNTVFQVTTPTTLDFDIKLTQMKVIWGSLLTNTRRYHHIRYLVRNAMDVSRSSVRESRSICGMLYHENAKLVPLTLLPREFHPRQDTSSVSDSAATQSSPSTARSLSSGSLKNTLKVPPSEPRAMASSSSQDDSTLPALPKRSKLTNDTSSRLPSWSTPPPPYALSYAQLEPITSSTPPYYAASLAPGTAWYSSTNGYHFPPPVSTTPAIASFKRRVPPPTRWTNLSPSSFAVAESALPSTSTLSTSISSRSNTSGVQTTSSRFATTSTASVLPSALPLAESSNNSVARNSSATTRELKRKREADTSSADLASSSQNTPIASVDTNGAFATKRVRLVSSTHTKGADASSSTSTQAHALASLRASLASEKAERIKAEVELTRLRREHEALRKEHEASAKCGTGGHTCPQVARMQNLLETQRDLYSKASADRAEEHEAYEKLTDAMDAIKEEKAGLESAVRDLTARIKRDAIRIATTEERLALLRAENDQLVQSLKEETESHLLTRNSIRELGDKLEYEKEAKEIYRMDAVEAHSRNQRLAEDHRQEMCHTAEEKESLVAALDREGDRSLCVERALADYKREVAEPLIVPALLKAFDMIANLSTDAMYQAPI</sequence>
<dbReference type="EMBL" id="RWJN01000075">
    <property type="protein sequence ID" value="TCD68126.1"/>
    <property type="molecule type" value="Genomic_DNA"/>
</dbReference>
<dbReference type="AlphaFoldDB" id="A0A4R0RKP8"/>
<dbReference type="OrthoDB" id="3070390at2759"/>
<feature type="compositionally biased region" description="Basic and acidic residues" evidence="2">
    <location>
        <begin position="347"/>
        <end position="356"/>
    </location>
</feature>
<feature type="compositionally biased region" description="Low complexity" evidence="2">
    <location>
        <begin position="138"/>
        <end position="156"/>
    </location>
</feature>
<dbReference type="Proteomes" id="UP000292702">
    <property type="component" value="Unassembled WGS sequence"/>
</dbReference>
<evidence type="ECO:0000256" key="1">
    <source>
        <dbReference type="SAM" id="Coils"/>
    </source>
</evidence>
<proteinExistence type="predicted"/>
<name>A0A4R0RKP8_9APHY</name>
<feature type="compositionally biased region" description="Polar residues" evidence="2">
    <location>
        <begin position="367"/>
        <end position="376"/>
    </location>
</feature>
<feature type="coiled-coil region" evidence="1">
    <location>
        <begin position="409"/>
        <end position="443"/>
    </location>
</feature>
<feature type="compositionally biased region" description="Low complexity" evidence="2">
    <location>
        <begin position="357"/>
        <end position="366"/>
    </location>
</feature>
<evidence type="ECO:0000313" key="4">
    <source>
        <dbReference type="Proteomes" id="UP000292702"/>
    </source>
</evidence>
<reference evidence="3 4" key="1">
    <citation type="submission" date="2018-11" db="EMBL/GenBank/DDBJ databases">
        <title>Genome assembly of Steccherinum ochraceum LE-BIN_3174, the white-rot fungus of the Steccherinaceae family (The Residual Polyporoid clade, Polyporales, Basidiomycota).</title>
        <authorList>
            <person name="Fedorova T.V."/>
            <person name="Glazunova O.A."/>
            <person name="Landesman E.O."/>
            <person name="Moiseenko K.V."/>
            <person name="Psurtseva N.V."/>
            <person name="Savinova O.S."/>
            <person name="Shakhova N.V."/>
            <person name="Tyazhelova T.V."/>
            <person name="Vasina D.V."/>
        </authorList>
    </citation>
    <scope>NUCLEOTIDE SEQUENCE [LARGE SCALE GENOMIC DNA]</scope>
    <source>
        <strain evidence="3 4">LE-BIN_3174</strain>
    </source>
</reference>
<evidence type="ECO:0000256" key="2">
    <source>
        <dbReference type="SAM" id="MobiDB-lite"/>
    </source>
</evidence>
<comment type="caution">
    <text evidence="3">The sequence shown here is derived from an EMBL/GenBank/DDBJ whole genome shotgun (WGS) entry which is preliminary data.</text>
</comment>
<protein>
    <submittedName>
        <fullName evidence="3">Uncharacterized protein</fullName>
    </submittedName>
</protein>
<feature type="compositionally biased region" description="Polar residues" evidence="2">
    <location>
        <begin position="197"/>
        <end position="207"/>
    </location>
</feature>
<organism evidence="3 4">
    <name type="scientific">Steccherinum ochraceum</name>
    <dbReference type="NCBI Taxonomy" id="92696"/>
    <lineage>
        <taxon>Eukaryota</taxon>
        <taxon>Fungi</taxon>
        <taxon>Dikarya</taxon>
        <taxon>Basidiomycota</taxon>
        <taxon>Agaricomycotina</taxon>
        <taxon>Agaricomycetes</taxon>
        <taxon>Polyporales</taxon>
        <taxon>Steccherinaceae</taxon>
        <taxon>Steccherinum</taxon>
    </lineage>
</organism>
<keyword evidence="1" id="KW-0175">Coiled coil</keyword>
<gene>
    <name evidence="3" type="ORF">EIP91_011491</name>
</gene>
<feature type="coiled-coil region" evidence="1">
    <location>
        <begin position="481"/>
        <end position="550"/>
    </location>
</feature>
<feature type="region of interest" description="Disordered" evidence="2">
    <location>
        <begin position="327"/>
        <end position="377"/>
    </location>
</feature>
<evidence type="ECO:0000313" key="3">
    <source>
        <dbReference type="EMBL" id="TCD68126.1"/>
    </source>
</evidence>
<feature type="region of interest" description="Disordered" evidence="2">
    <location>
        <begin position="293"/>
        <end position="315"/>
    </location>
</feature>
<keyword evidence="4" id="KW-1185">Reference proteome</keyword>
<feature type="compositionally biased region" description="Low complexity" evidence="2">
    <location>
        <begin position="331"/>
        <end position="344"/>
    </location>
</feature>
<accession>A0A4R0RKP8</accession>
<feature type="region of interest" description="Disordered" evidence="2">
    <location>
        <begin position="134"/>
        <end position="209"/>
    </location>
</feature>